<evidence type="ECO:0000259" key="10">
    <source>
        <dbReference type="PROSITE" id="PS50893"/>
    </source>
</evidence>
<evidence type="ECO:0000256" key="2">
    <source>
        <dbReference type="ARBA" id="ARBA00005814"/>
    </source>
</evidence>
<dbReference type="PROSITE" id="PS00211">
    <property type="entry name" value="ABC_TRANSPORTER_1"/>
    <property type="match status" value="1"/>
</dbReference>
<dbReference type="EMBL" id="GL888084">
    <property type="protein sequence ID" value="EGI67879.1"/>
    <property type="molecule type" value="Genomic_DNA"/>
</dbReference>
<dbReference type="GO" id="GO:0005886">
    <property type="term" value="C:plasma membrane"/>
    <property type="evidence" value="ECO:0007669"/>
    <property type="project" value="TreeGrafter"/>
</dbReference>
<dbReference type="InterPro" id="IPR017871">
    <property type="entry name" value="ABC_transporter-like_CS"/>
</dbReference>
<evidence type="ECO:0000313" key="12">
    <source>
        <dbReference type="Proteomes" id="UP000007755"/>
    </source>
</evidence>
<reference evidence="11" key="1">
    <citation type="submission" date="2011-02" db="EMBL/GenBank/DDBJ databases">
        <title>The genome of the leaf-cutting ant Acromyrmex echinatior suggests key adaptations to social evolution and fungus farming.</title>
        <authorList>
            <person name="Nygaard S."/>
            <person name="Zhang G."/>
        </authorList>
    </citation>
    <scope>NUCLEOTIDE SEQUENCE</scope>
</reference>
<dbReference type="SMART" id="SM00382">
    <property type="entry name" value="AAA"/>
    <property type="match status" value="1"/>
</dbReference>
<dbReference type="InterPro" id="IPR027417">
    <property type="entry name" value="P-loop_NTPase"/>
</dbReference>
<keyword evidence="4 9" id="KW-0812">Transmembrane</keyword>
<dbReference type="CDD" id="cd03213">
    <property type="entry name" value="ABCG_EPDR"/>
    <property type="match status" value="1"/>
</dbReference>
<feature type="transmembrane region" description="Helical" evidence="9">
    <location>
        <begin position="640"/>
        <end position="664"/>
    </location>
</feature>
<dbReference type="Proteomes" id="UP000007755">
    <property type="component" value="Unassembled WGS sequence"/>
</dbReference>
<feature type="domain" description="ABC transporter" evidence="10">
    <location>
        <begin position="92"/>
        <end position="325"/>
    </location>
</feature>
<dbReference type="GO" id="GO:0005524">
    <property type="term" value="F:ATP binding"/>
    <property type="evidence" value="ECO:0007669"/>
    <property type="project" value="UniProtKB-KW"/>
</dbReference>
<organism evidence="12">
    <name type="scientific">Acromyrmex echinatior</name>
    <name type="common">Panamanian leafcutter ant</name>
    <name type="synonym">Acromyrmex octospinosus echinatior</name>
    <dbReference type="NCBI Taxonomy" id="103372"/>
    <lineage>
        <taxon>Eukaryota</taxon>
        <taxon>Metazoa</taxon>
        <taxon>Ecdysozoa</taxon>
        <taxon>Arthropoda</taxon>
        <taxon>Hexapoda</taxon>
        <taxon>Insecta</taxon>
        <taxon>Pterygota</taxon>
        <taxon>Neoptera</taxon>
        <taxon>Endopterygota</taxon>
        <taxon>Hymenoptera</taxon>
        <taxon>Apocrita</taxon>
        <taxon>Aculeata</taxon>
        <taxon>Formicoidea</taxon>
        <taxon>Formicidae</taxon>
        <taxon>Myrmicinae</taxon>
        <taxon>Acromyrmex</taxon>
    </lineage>
</organism>
<evidence type="ECO:0000256" key="7">
    <source>
        <dbReference type="ARBA" id="ARBA00022989"/>
    </source>
</evidence>
<dbReference type="InParanoid" id="F4WD71"/>
<comment type="similarity">
    <text evidence="2">Belongs to the ABC transporter superfamily. ABCG family. Eye pigment precursor importer (TC 3.A.1.204) subfamily.</text>
</comment>
<dbReference type="SUPFAM" id="SSF52540">
    <property type="entry name" value="P-loop containing nucleoside triphosphate hydrolases"/>
    <property type="match status" value="1"/>
</dbReference>
<dbReference type="PANTHER" id="PTHR48041">
    <property type="entry name" value="ABC TRANSPORTER G FAMILY MEMBER 28"/>
    <property type="match status" value="1"/>
</dbReference>
<dbReference type="PANTHER" id="PTHR48041:SF118">
    <property type="entry name" value="ATP-BINDING CASSETTE TRANSPORTER (ABC TRANSPORTER) FAMILY G MEMBER 16"/>
    <property type="match status" value="1"/>
</dbReference>
<keyword evidence="6 11" id="KW-0067">ATP-binding</keyword>
<dbReference type="PROSITE" id="PS50893">
    <property type="entry name" value="ABC_TRANSPORTER_2"/>
    <property type="match status" value="1"/>
</dbReference>
<feature type="transmembrane region" description="Helical" evidence="9">
    <location>
        <begin position="423"/>
        <end position="441"/>
    </location>
</feature>
<dbReference type="OrthoDB" id="7540024at2759"/>
<dbReference type="InterPro" id="IPR003593">
    <property type="entry name" value="AAA+_ATPase"/>
</dbReference>
<evidence type="ECO:0000313" key="11">
    <source>
        <dbReference type="EMBL" id="EGI67879.1"/>
    </source>
</evidence>
<name>F4WD71_ACREC</name>
<feature type="transmembrane region" description="Helical" evidence="9">
    <location>
        <begin position="560"/>
        <end position="578"/>
    </location>
</feature>
<keyword evidence="5" id="KW-0547">Nucleotide-binding</keyword>
<keyword evidence="8 9" id="KW-0472">Membrane</keyword>
<gene>
    <name evidence="11" type="ORF">G5I_03521</name>
</gene>
<accession>F4WD71</accession>
<dbReference type="Pfam" id="PF00005">
    <property type="entry name" value="ABC_tran"/>
    <property type="match status" value="1"/>
</dbReference>
<dbReference type="InterPro" id="IPR003439">
    <property type="entry name" value="ABC_transporter-like_ATP-bd"/>
</dbReference>
<evidence type="ECO:0000256" key="6">
    <source>
        <dbReference type="ARBA" id="ARBA00022840"/>
    </source>
</evidence>
<dbReference type="Gene3D" id="3.40.50.300">
    <property type="entry name" value="P-loop containing nucleotide triphosphate hydrolases"/>
    <property type="match status" value="1"/>
</dbReference>
<dbReference type="GO" id="GO:0140359">
    <property type="term" value="F:ABC-type transporter activity"/>
    <property type="evidence" value="ECO:0007669"/>
    <property type="project" value="InterPro"/>
</dbReference>
<sequence length="671" mass="76691">MLKANDKNDTTRILDDDCKIHMQKSKKLLKLDKPQNSQICIEFNDICYSVRHGFKGNAKMKIRGIISNDLDSTNVIQDMIPTLTLATSLKIKSMKNIYFVEIEKKILHDVTGHFETKKITIIIGPSGAGKSTLLKIISGKRLNNVKGTIIVNGVERNRGMFRKQICYVPQQYDLLPFLTTRETLYIAARLKLNINQSEQAIRFVVNDIAKSLGLSSCLNTLANKLSGGERKRLSIGVEMLTKPSILLLDEPTSGLDSVTSNQLISMLHDVMRANCTVVCAIHQPSSQMISLFDNIMVLNRGRCMYCGPKSEILNTYSIAGFTCPSFYNIAEYVLEVITEQRGGDLENLYEICRDEYEKFKSCSKRNKNELDSPNNFKQKFEMQNDTSINSTIQKKSTWQQQKILFLRALICIKRDSVLTKLRLAVHVVMALLLGALFYNFGNDAGKIYSNISCLFFYPFFLFFANLIPFIQIWGDRFDRECPIYRVIQINCRSIYVFLLKNWVENILSASCFLFISYYMTGQPMEYERILKVWSICLLITILGQTSGIFGGVVFGTELGMFLIPICSLPLLLFSGFFLKLNEMPTYLQSISFSSFFRFAYEGIMQAIYLDRPKLLCSEAYCHLRSSNKILSLMGMPTVPFYLTLIILGSWILCLHMIVYATLLWKIYYAKK</sequence>
<evidence type="ECO:0000256" key="1">
    <source>
        <dbReference type="ARBA" id="ARBA00004141"/>
    </source>
</evidence>
<dbReference type="InterPro" id="IPR013525">
    <property type="entry name" value="ABC2_TM"/>
</dbReference>
<feature type="transmembrane region" description="Helical" evidence="9">
    <location>
        <begin position="453"/>
        <end position="474"/>
    </location>
</feature>
<comment type="subcellular location">
    <subcellularLocation>
        <location evidence="1">Membrane</location>
        <topology evidence="1">Multi-pass membrane protein</topology>
    </subcellularLocation>
</comment>
<proteinExistence type="inferred from homology"/>
<protein>
    <submittedName>
        <fullName evidence="11">ATP-binding cassette sub-family G member 4</fullName>
    </submittedName>
</protein>
<dbReference type="eggNOG" id="KOG0061">
    <property type="taxonomic scope" value="Eukaryota"/>
</dbReference>
<feature type="transmembrane region" description="Helical" evidence="9">
    <location>
        <begin position="502"/>
        <end position="520"/>
    </location>
</feature>
<evidence type="ECO:0000256" key="5">
    <source>
        <dbReference type="ARBA" id="ARBA00022741"/>
    </source>
</evidence>
<keyword evidence="12" id="KW-1185">Reference proteome</keyword>
<dbReference type="AlphaFoldDB" id="F4WD71"/>
<evidence type="ECO:0000256" key="3">
    <source>
        <dbReference type="ARBA" id="ARBA00022448"/>
    </source>
</evidence>
<evidence type="ECO:0000256" key="8">
    <source>
        <dbReference type="ARBA" id="ARBA00023136"/>
    </source>
</evidence>
<dbReference type="InterPro" id="IPR050352">
    <property type="entry name" value="ABCG_transporters"/>
</dbReference>
<keyword evidence="7 9" id="KW-1133">Transmembrane helix</keyword>
<dbReference type="GO" id="GO:0016887">
    <property type="term" value="F:ATP hydrolysis activity"/>
    <property type="evidence" value="ECO:0007669"/>
    <property type="project" value="InterPro"/>
</dbReference>
<evidence type="ECO:0000256" key="4">
    <source>
        <dbReference type="ARBA" id="ARBA00022692"/>
    </source>
</evidence>
<feature type="transmembrane region" description="Helical" evidence="9">
    <location>
        <begin position="532"/>
        <end position="554"/>
    </location>
</feature>
<keyword evidence="3" id="KW-0813">Transport</keyword>
<evidence type="ECO:0000256" key="9">
    <source>
        <dbReference type="SAM" id="Phobius"/>
    </source>
</evidence>
<dbReference type="Pfam" id="PF01061">
    <property type="entry name" value="ABC2_membrane"/>
    <property type="match status" value="1"/>
</dbReference>